<dbReference type="AlphaFoldDB" id="A0A0F3N9Z1"/>
<organism evidence="1 2">
    <name type="scientific">Anaplasma phagocytophilum str. ApMUC09</name>
    <dbReference type="NCBI Taxonomy" id="1359152"/>
    <lineage>
        <taxon>Bacteria</taxon>
        <taxon>Pseudomonadati</taxon>
        <taxon>Pseudomonadota</taxon>
        <taxon>Alphaproteobacteria</taxon>
        <taxon>Rickettsiales</taxon>
        <taxon>Anaplasmataceae</taxon>
        <taxon>Anaplasma</taxon>
        <taxon>phagocytophilum group</taxon>
    </lineage>
</organism>
<comment type="caution">
    <text evidence="1">The sequence shown here is derived from an EMBL/GenBank/DDBJ whole genome shotgun (WGS) entry which is preliminary data.</text>
</comment>
<evidence type="ECO:0000313" key="2">
    <source>
        <dbReference type="Proteomes" id="UP000033441"/>
    </source>
</evidence>
<accession>A0A0F3N9Z1</accession>
<sequence>MFAVARKRTQLKPLLVGITSFFSYLEAEQQARSSGVSVHLFIANR</sequence>
<dbReference type="PATRIC" id="fig|1359152.3.peg.1197"/>
<protein>
    <submittedName>
        <fullName evidence="1">Uncharacterized protein</fullName>
    </submittedName>
</protein>
<dbReference type="Proteomes" id="UP000033441">
    <property type="component" value="Unassembled WGS sequence"/>
</dbReference>
<proteinExistence type="predicted"/>
<reference evidence="1 2" key="1">
    <citation type="submission" date="2015-02" db="EMBL/GenBank/DDBJ databases">
        <title>Genome Sequencing of Rickettsiales.</title>
        <authorList>
            <person name="Daugherty S.C."/>
            <person name="Su Q."/>
            <person name="Abolude K."/>
            <person name="Beier-Sexton M."/>
            <person name="Carlyon J.A."/>
            <person name="Carter R."/>
            <person name="Day N.P."/>
            <person name="Dumler S.J."/>
            <person name="Dyachenko V."/>
            <person name="Godinez A."/>
            <person name="Kurtti T.J."/>
            <person name="Lichay M."/>
            <person name="Mullins K.E."/>
            <person name="Ott S."/>
            <person name="Pappas-Brown V."/>
            <person name="Paris D.H."/>
            <person name="Patel P."/>
            <person name="Richards A.L."/>
            <person name="Sadzewicz L."/>
            <person name="Sears K."/>
            <person name="Seidman D."/>
            <person name="Sengamalay N."/>
            <person name="Stenos J."/>
            <person name="Tallon L.J."/>
            <person name="Vincent G."/>
            <person name="Fraser C.M."/>
            <person name="Munderloh U."/>
            <person name="Dunning-Hotopp J.C."/>
        </authorList>
    </citation>
    <scope>NUCLEOTIDE SEQUENCE [LARGE SCALE GENOMIC DNA]</scope>
    <source>
        <strain evidence="1 2">ApMUC09</strain>
    </source>
</reference>
<gene>
    <name evidence="1" type="ORF">APHMUC_1146</name>
</gene>
<dbReference type="EMBL" id="LANV01000001">
    <property type="protein sequence ID" value="KJV63724.1"/>
    <property type="molecule type" value="Genomic_DNA"/>
</dbReference>
<evidence type="ECO:0000313" key="1">
    <source>
        <dbReference type="EMBL" id="KJV63724.1"/>
    </source>
</evidence>
<name>A0A0F3N9Z1_ANAPH</name>